<name>A0ABV9FII5_9BACL</name>
<protein>
    <submittedName>
        <fullName evidence="6">Carbohydrate kinase</fullName>
    </submittedName>
</protein>
<evidence type="ECO:0000256" key="3">
    <source>
        <dbReference type="ARBA" id="ARBA00022777"/>
    </source>
</evidence>
<evidence type="ECO:0000313" key="7">
    <source>
        <dbReference type="Proteomes" id="UP001596028"/>
    </source>
</evidence>
<dbReference type="Gene3D" id="1.10.10.10">
    <property type="entry name" value="Winged helix-like DNA-binding domain superfamily/Winged helix DNA-binding domain"/>
    <property type="match status" value="1"/>
</dbReference>
<proteinExistence type="inferred from homology"/>
<dbReference type="Pfam" id="PF00294">
    <property type="entry name" value="PfkB"/>
    <property type="match status" value="1"/>
</dbReference>
<dbReference type="InterPro" id="IPR002139">
    <property type="entry name" value="Ribo/fructo_kinase"/>
</dbReference>
<sequence length="364" mass="39744">MDKEKQILQFIRLNPYISQQELADKLGVSRSAIAAIISHLTKAGEIKGRAYILREESAILCIGTTNFDRKAQSTQKLILGTSNPVVYTESCGGVARNVAENLARLGLNSSLLSCVGNDKEGLWVLEETRLNKVDVSLVSVLPDQRTGTYTAVLDTNGEMCICLNDMTICEQITPKMVADRWSYVSSARMVFLDANVSSETLHYVISRCHEEGIQLFVDPVSLPDCLKLPENLTGIDTIFPNRGEAALLAGMEKLENTEDFQEAARRIKARGVRNVMITLGEKGIFYSSETGTELLMPTKAQEVVDVTGAGDAFAAGYMFGIVKGEEAEMACRLGLSASALTMQTDDSVSPKLQAELIYSMAYAK</sequence>
<dbReference type="EMBL" id="JBHSEP010000030">
    <property type="protein sequence ID" value="MFC4601773.1"/>
    <property type="molecule type" value="Genomic_DNA"/>
</dbReference>
<accession>A0ABV9FII5</accession>
<dbReference type="PROSITE" id="PS00583">
    <property type="entry name" value="PFKB_KINASES_1"/>
    <property type="match status" value="1"/>
</dbReference>
<dbReference type="InterPro" id="IPR036390">
    <property type="entry name" value="WH_DNA-bd_sf"/>
</dbReference>
<organism evidence="6 7">
    <name type="scientific">Cohnella hongkongensis</name>
    <dbReference type="NCBI Taxonomy" id="178337"/>
    <lineage>
        <taxon>Bacteria</taxon>
        <taxon>Bacillati</taxon>
        <taxon>Bacillota</taxon>
        <taxon>Bacilli</taxon>
        <taxon>Bacillales</taxon>
        <taxon>Paenibacillaceae</taxon>
        <taxon>Cohnella</taxon>
    </lineage>
</organism>
<evidence type="ECO:0000256" key="2">
    <source>
        <dbReference type="ARBA" id="ARBA00022679"/>
    </source>
</evidence>
<evidence type="ECO:0000313" key="6">
    <source>
        <dbReference type="EMBL" id="MFC4601773.1"/>
    </source>
</evidence>
<dbReference type="RefSeq" id="WP_378102294.1">
    <property type="nucleotide sequence ID" value="NZ_JBHSEP010000030.1"/>
</dbReference>
<dbReference type="PROSITE" id="PS50943">
    <property type="entry name" value="HTH_CROC1"/>
    <property type="match status" value="1"/>
</dbReference>
<dbReference type="Proteomes" id="UP001596028">
    <property type="component" value="Unassembled WGS sequence"/>
</dbReference>
<dbReference type="PANTHER" id="PTHR10584:SF166">
    <property type="entry name" value="RIBOKINASE"/>
    <property type="match status" value="1"/>
</dbReference>
<dbReference type="SUPFAM" id="SSF46785">
    <property type="entry name" value="Winged helix' DNA-binding domain"/>
    <property type="match status" value="1"/>
</dbReference>
<evidence type="ECO:0000259" key="5">
    <source>
        <dbReference type="PROSITE" id="PS50943"/>
    </source>
</evidence>
<dbReference type="SUPFAM" id="SSF53613">
    <property type="entry name" value="Ribokinase-like"/>
    <property type="match status" value="1"/>
</dbReference>
<dbReference type="Pfam" id="PF13412">
    <property type="entry name" value="HTH_24"/>
    <property type="match status" value="1"/>
</dbReference>
<keyword evidence="7" id="KW-1185">Reference proteome</keyword>
<dbReference type="Gene3D" id="3.40.1190.20">
    <property type="match status" value="1"/>
</dbReference>
<dbReference type="GO" id="GO:0016301">
    <property type="term" value="F:kinase activity"/>
    <property type="evidence" value="ECO:0007669"/>
    <property type="project" value="UniProtKB-KW"/>
</dbReference>
<comment type="caution">
    <text evidence="6">The sequence shown here is derived from an EMBL/GenBank/DDBJ whole genome shotgun (WGS) entry which is preliminary data.</text>
</comment>
<reference evidence="7" key="1">
    <citation type="journal article" date="2019" name="Int. J. Syst. Evol. Microbiol.">
        <title>The Global Catalogue of Microorganisms (GCM) 10K type strain sequencing project: providing services to taxonomists for standard genome sequencing and annotation.</title>
        <authorList>
            <consortium name="The Broad Institute Genomics Platform"/>
            <consortium name="The Broad Institute Genome Sequencing Center for Infectious Disease"/>
            <person name="Wu L."/>
            <person name="Ma J."/>
        </authorList>
    </citation>
    <scope>NUCLEOTIDE SEQUENCE [LARGE SCALE GENOMIC DNA]</scope>
    <source>
        <strain evidence="7">CCUG 49571</strain>
    </source>
</reference>
<gene>
    <name evidence="6" type="ORF">ACFO3S_26280</name>
</gene>
<comment type="similarity">
    <text evidence="1 4">Belongs to the carbohydrate kinase PfkB family.</text>
</comment>
<dbReference type="PROSITE" id="PS00584">
    <property type="entry name" value="PFKB_KINASES_2"/>
    <property type="match status" value="1"/>
</dbReference>
<evidence type="ECO:0000256" key="4">
    <source>
        <dbReference type="RuleBase" id="RU003704"/>
    </source>
</evidence>
<dbReference type="InterPro" id="IPR029056">
    <property type="entry name" value="Ribokinase-like"/>
</dbReference>
<dbReference type="InterPro" id="IPR001387">
    <property type="entry name" value="Cro/C1-type_HTH"/>
</dbReference>
<keyword evidence="2 4" id="KW-0808">Transferase</keyword>
<evidence type="ECO:0000256" key="1">
    <source>
        <dbReference type="ARBA" id="ARBA00010688"/>
    </source>
</evidence>
<feature type="domain" description="HTH cro/C1-type" evidence="5">
    <location>
        <begin position="8"/>
        <end position="36"/>
    </location>
</feature>
<keyword evidence="3 4" id="KW-0418">Kinase</keyword>
<dbReference type="InterPro" id="IPR002173">
    <property type="entry name" value="Carboh/pur_kinase_PfkB_CS"/>
</dbReference>
<dbReference type="InterPro" id="IPR011611">
    <property type="entry name" value="PfkB_dom"/>
</dbReference>
<dbReference type="CDD" id="cd01941">
    <property type="entry name" value="YeiC_kinase_like"/>
    <property type="match status" value="1"/>
</dbReference>
<dbReference type="PANTHER" id="PTHR10584">
    <property type="entry name" value="SUGAR KINASE"/>
    <property type="match status" value="1"/>
</dbReference>
<dbReference type="InterPro" id="IPR036388">
    <property type="entry name" value="WH-like_DNA-bd_sf"/>
</dbReference>
<dbReference type="PRINTS" id="PR00990">
    <property type="entry name" value="RIBOKINASE"/>
</dbReference>
<dbReference type="CDD" id="cd00093">
    <property type="entry name" value="HTH_XRE"/>
    <property type="match status" value="1"/>
</dbReference>